<protein>
    <recommendedName>
        <fullName evidence="5">HTH lysR-type domain-containing protein</fullName>
    </recommendedName>
</protein>
<evidence type="ECO:0000259" key="5">
    <source>
        <dbReference type="PROSITE" id="PS50931"/>
    </source>
</evidence>
<proteinExistence type="inferred from homology"/>
<organism evidence="6 7">
    <name type="scientific">Streptomyces alanosinicus</name>
    <dbReference type="NCBI Taxonomy" id="68171"/>
    <lineage>
        <taxon>Bacteria</taxon>
        <taxon>Bacillati</taxon>
        <taxon>Actinomycetota</taxon>
        <taxon>Actinomycetes</taxon>
        <taxon>Kitasatosporales</taxon>
        <taxon>Streptomycetaceae</taxon>
        <taxon>Streptomyces</taxon>
    </lineage>
</organism>
<name>A0A918YNB3_9ACTN</name>
<dbReference type="GO" id="GO:0000976">
    <property type="term" value="F:transcription cis-regulatory region binding"/>
    <property type="evidence" value="ECO:0007669"/>
    <property type="project" value="TreeGrafter"/>
</dbReference>
<reference evidence="6" key="1">
    <citation type="journal article" date="2014" name="Int. J. Syst. Evol. Microbiol.">
        <title>Complete genome sequence of Corynebacterium casei LMG S-19264T (=DSM 44701T), isolated from a smear-ripened cheese.</title>
        <authorList>
            <consortium name="US DOE Joint Genome Institute (JGI-PGF)"/>
            <person name="Walter F."/>
            <person name="Albersmeier A."/>
            <person name="Kalinowski J."/>
            <person name="Ruckert C."/>
        </authorList>
    </citation>
    <scope>NUCLEOTIDE SEQUENCE</scope>
    <source>
        <strain evidence="6">JCM 4714</strain>
    </source>
</reference>
<evidence type="ECO:0000256" key="3">
    <source>
        <dbReference type="ARBA" id="ARBA00023163"/>
    </source>
</evidence>
<dbReference type="InterPro" id="IPR000847">
    <property type="entry name" value="LysR_HTH_N"/>
</dbReference>
<evidence type="ECO:0000256" key="1">
    <source>
        <dbReference type="ARBA" id="ARBA00009437"/>
    </source>
</evidence>
<comment type="similarity">
    <text evidence="1">Belongs to the LysR transcriptional regulatory family.</text>
</comment>
<dbReference type="InterPro" id="IPR036388">
    <property type="entry name" value="WH-like_DNA-bd_sf"/>
</dbReference>
<evidence type="ECO:0000256" key="2">
    <source>
        <dbReference type="ARBA" id="ARBA00023015"/>
    </source>
</evidence>
<evidence type="ECO:0000313" key="7">
    <source>
        <dbReference type="Proteomes" id="UP000655443"/>
    </source>
</evidence>
<dbReference type="SUPFAM" id="SSF46785">
    <property type="entry name" value="Winged helix' DNA-binding domain"/>
    <property type="match status" value="1"/>
</dbReference>
<dbReference type="Pfam" id="PF00126">
    <property type="entry name" value="HTH_1"/>
    <property type="match status" value="1"/>
</dbReference>
<gene>
    <name evidence="6" type="ORF">GCM10010339_62720</name>
</gene>
<dbReference type="PANTHER" id="PTHR30126:SF39">
    <property type="entry name" value="HTH-TYPE TRANSCRIPTIONAL REGULATOR CYSL"/>
    <property type="match status" value="1"/>
</dbReference>
<sequence length="167" mass="17940">MVHRLASFTAAARRLGLPQSPVTVQIRALGNRMGRELFERGGRGVTPLPHADELATRLANPLDQLAGVTGEAPGHTVAPVQPGRARRVPERRGPQGTGPAGPADQHRLPRPTPTSWPVSALVWTDFYARLGFTLCRDGIGIPTPTGVICHGPIRGFRFSVRPLRTAV</sequence>
<accession>A0A918YNB3</accession>
<dbReference type="RefSeq" id="WP_308433434.1">
    <property type="nucleotide sequence ID" value="NZ_BMVG01000020.1"/>
</dbReference>
<dbReference type="Gene3D" id="1.10.10.10">
    <property type="entry name" value="Winged helix-like DNA-binding domain superfamily/Winged helix DNA-binding domain"/>
    <property type="match status" value="1"/>
</dbReference>
<dbReference type="PANTHER" id="PTHR30126">
    <property type="entry name" value="HTH-TYPE TRANSCRIPTIONAL REGULATOR"/>
    <property type="match status" value="1"/>
</dbReference>
<dbReference type="Proteomes" id="UP000655443">
    <property type="component" value="Unassembled WGS sequence"/>
</dbReference>
<reference evidence="6" key="2">
    <citation type="submission" date="2020-09" db="EMBL/GenBank/DDBJ databases">
        <authorList>
            <person name="Sun Q."/>
            <person name="Ohkuma M."/>
        </authorList>
    </citation>
    <scope>NUCLEOTIDE SEQUENCE</scope>
    <source>
        <strain evidence="6">JCM 4714</strain>
    </source>
</reference>
<comment type="caution">
    <text evidence="6">The sequence shown here is derived from an EMBL/GenBank/DDBJ whole genome shotgun (WGS) entry which is preliminary data.</text>
</comment>
<keyword evidence="2" id="KW-0805">Transcription regulation</keyword>
<feature type="region of interest" description="Disordered" evidence="4">
    <location>
        <begin position="68"/>
        <end position="114"/>
    </location>
</feature>
<evidence type="ECO:0000313" key="6">
    <source>
        <dbReference type="EMBL" id="GHE09650.1"/>
    </source>
</evidence>
<dbReference type="GO" id="GO:0003700">
    <property type="term" value="F:DNA-binding transcription factor activity"/>
    <property type="evidence" value="ECO:0007669"/>
    <property type="project" value="InterPro"/>
</dbReference>
<dbReference type="PROSITE" id="PS50931">
    <property type="entry name" value="HTH_LYSR"/>
    <property type="match status" value="1"/>
</dbReference>
<dbReference type="EMBL" id="BMVG01000020">
    <property type="protein sequence ID" value="GHE09650.1"/>
    <property type="molecule type" value="Genomic_DNA"/>
</dbReference>
<keyword evidence="7" id="KW-1185">Reference proteome</keyword>
<dbReference type="AlphaFoldDB" id="A0A918YNB3"/>
<feature type="domain" description="HTH lysR-type" evidence="5">
    <location>
        <begin position="1"/>
        <end position="48"/>
    </location>
</feature>
<keyword evidence="3" id="KW-0804">Transcription</keyword>
<dbReference type="PRINTS" id="PR00039">
    <property type="entry name" value="HTHLYSR"/>
</dbReference>
<evidence type="ECO:0000256" key="4">
    <source>
        <dbReference type="SAM" id="MobiDB-lite"/>
    </source>
</evidence>
<dbReference type="InterPro" id="IPR036390">
    <property type="entry name" value="WH_DNA-bd_sf"/>
</dbReference>